<evidence type="ECO:0000256" key="32">
    <source>
        <dbReference type="ARBA" id="ARBA00052318"/>
    </source>
</evidence>
<dbReference type="GO" id="GO:0001519">
    <property type="term" value="P:peptide amidation"/>
    <property type="evidence" value="ECO:0007669"/>
    <property type="project" value="UniProtKB-ARBA"/>
</dbReference>
<comment type="catalytic activity">
    <reaction evidence="24">
        <text>N-(9Z,12Z,15Z)-octadecatrienoylglycine + 2 L-ascorbate + O2 = N-(9Z,12Z,15Z)-octadecatrienoyl-(2S)-hydroxyglycine + 2 monodehydro-L-ascorbate radical + H2O</text>
        <dbReference type="Rhea" id="RHEA:58548"/>
        <dbReference type="ChEBI" id="CHEBI:15377"/>
        <dbReference type="ChEBI" id="CHEBI:15379"/>
        <dbReference type="ChEBI" id="CHEBI:38290"/>
        <dbReference type="ChEBI" id="CHEBI:59513"/>
        <dbReference type="ChEBI" id="CHEBI:142679"/>
        <dbReference type="ChEBI" id="CHEBI:142697"/>
    </reaction>
</comment>
<dbReference type="GO" id="GO:0004598">
    <property type="term" value="F:peptidylamidoglycolate lyase activity"/>
    <property type="evidence" value="ECO:0007669"/>
    <property type="project" value="UniProtKB-EC"/>
</dbReference>
<evidence type="ECO:0000256" key="27">
    <source>
        <dbReference type="ARBA" id="ARBA00051186"/>
    </source>
</evidence>
<feature type="repeat" description="NHL" evidence="39">
    <location>
        <begin position="562"/>
        <end position="606"/>
    </location>
</feature>
<evidence type="ECO:0000256" key="21">
    <source>
        <dbReference type="ARBA" id="ARBA00048431"/>
    </source>
</evidence>
<dbReference type="PROSITE" id="PS00084">
    <property type="entry name" value="CU2_MONOOXYGENASE_1"/>
    <property type="match status" value="1"/>
</dbReference>
<comment type="similarity">
    <text evidence="4">In the N-terminal section; belongs to the copper type II ascorbate-dependent monooxygenase family.</text>
</comment>
<evidence type="ECO:0000256" key="10">
    <source>
        <dbReference type="ARBA" id="ARBA00022896"/>
    </source>
</evidence>
<evidence type="ECO:0000256" key="1">
    <source>
        <dbReference type="ARBA" id="ARBA00000686"/>
    </source>
</evidence>
<dbReference type="Gene3D" id="2.60.120.230">
    <property type="match status" value="1"/>
</dbReference>
<dbReference type="GO" id="GO:0005507">
    <property type="term" value="F:copper ion binding"/>
    <property type="evidence" value="ECO:0007669"/>
    <property type="project" value="InterPro"/>
</dbReference>
<dbReference type="RefSeq" id="XP_025779317.1">
    <property type="nucleotide sequence ID" value="XM_025923532.1"/>
</dbReference>
<dbReference type="PRINTS" id="PR00790">
    <property type="entry name" value="PAMONOXGNASE"/>
</dbReference>
<keyword evidence="36" id="KW-0106">Calcium</keyword>
<dbReference type="CTD" id="5066"/>
<gene>
    <name evidence="46" type="primary">PAM</name>
</gene>
<evidence type="ECO:0000256" key="31">
    <source>
        <dbReference type="ARBA" id="ARBA00052059"/>
    </source>
</evidence>
<keyword evidence="16 37" id="KW-1015">Disulfide bond</keyword>
<keyword evidence="10" id="KW-0847">Vitamin C</keyword>
<name>A0A6P6HU08_PUMCO</name>
<evidence type="ECO:0000256" key="24">
    <source>
        <dbReference type="ARBA" id="ARBA00050546"/>
    </source>
</evidence>
<comment type="catalytic activity">
    <reaction evidence="29">
        <text>N-dodecanoylglycine + 2 L-ascorbate + O2 = N-dodecanoyl-(2S)-hydroxyglycine + 2 monodehydro-L-ascorbate radical + H2O</text>
        <dbReference type="Rhea" id="RHEA:58540"/>
        <dbReference type="ChEBI" id="CHEBI:15377"/>
        <dbReference type="ChEBI" id="CHEBI:15379"/>
        <dbReference type="ChEBI" id="CHEBI:38290"/>
        <dbReference type="ChEBI" id="CHEBI:59513"/>
        <dbReference type="ChEBI" id="CHEBI:142678"/>
        <dbReference type="ChEBI" id="CHEBI:142693"/>
    </reaction>
</comment>
<keyword evidence="14 46" id="KW-0503">Monooxygenase</keyword>
<keyword evidence="6 36" id="KW-0479">Metal-binding</keyword>
<dbReference type="FunFam" id="2.120.10.30:FF:000016">
    <property type="entry name" value="peptidyl-glycine alpha-amidating monooxygenase isoform X1"/>
    <property type="match status" value="1"/>
</dbReference>
<evidence type="ECO:0000256" key="29">
    <source>
        <dbReference type="ARBA" id="ARBA00051621"/>
    </source>
</evidence>
<dbReference type="Pfam" id="PF03712">
    <property type="entry name" value="Cu2_monoox_C"/>
    <property type="match status" value="1"/>
</dbReference>
<organism evidence="45 46">
    <name type="scientific">Puma concolor</name>
    <name type="common">Mountain lion</name>
    <name type="synonym">Felis concolor</name>
    <dbReference type="NCBI Taxonomy" id="9696"/>
    <lineage>
        <taxon>Eukaryota</taxon>
        <taxon>Metazoa</taxon>
        <taxon>Chordata</taxon>
        <taxon>Craniata</taxon>
        <taxon>Vertebrata</taxon>
        <taxon>Euteleostomi</taxon>
        <taxon>Mammalia</taxon>
        <taxon>Eutheria</taxon>
        <taxon>Laurasiatheria</taxon>
        <taxon>Carnivora</taxon>
        <taxon>Feliformia</taxon>
        <taxon>Felidae</taxon>
        <taxon>Felinae</taxon>
        <taxon>Puma</taxon>
    </lineage>
</organism>
<accession>A0A6P6HU08</accession>
<comment type="subcellular location">
    <subcellularLocation>
        <location evidence="2">Cytoplasmic vesicle</location>
        <location evidence="2">Secretory vesicle membrane</location>
        <topology evidence="2">Single-pass membrane protein</topology>
    </subcellularLocation>
</comment>
<evidence type="ECO:0000256" key="2">
    <source>
        <dbReference type="ARBA" id="ARBA00004160"/>
    </source>
</evidence>
<feature type="binding site" evidence="36">
    <location>
        <position position="309"/>
    </location>
    <ligand>
        <name>Cu(2+)</name>
        <dbReference type="ChEBI" id="CHEBI:29036"/>
        <label>1</label>
        <note>catalytic</note>
    </ligand>
</feature>
<feature type="glycosylation site" description="N-linked (GlcNAc...) asparagine" evidence="38">
    <location>
        <position position="654"/>
    </location>
</feature>
<keyword evidence="7 42" id="KW-0732">Signal</keyword>
<evidence type="ECO:0000256" key="40">
    <source>
        <dbReference type="SAM" id="MobiDB-lite"/>
    </source>
</evidence>
<keyword evidence="11 41" id="KW-1133">Transmembrane helix</keyword>
<dbReference type="GO" id="GO:0005576">
    <property type="term" value="C:extracellular region"/>
    <property type="evidence" value="ECO:0007669"/>
    <property type="project" value="TreeGrafter"/>
</dbReference>
<feature type="repeat" description="NHL" evidence="39">
    <location>
        <begin position="658"/>
        <end position="701"/>
    </location>
</feature>
<feature type="signal peptide" evidence="42">
    <location>
        <begin position="1"/>
        <end position="20"/>
    </location>
</feature>
<evidence type="ECO:0000256" key="37">
    <source>
        <dbReference type="PIRSR" id="PIRSR600720-3"/>
    </source>
</evidence>
<evidence type="ECO:0000256" key="41">
    <source>
        <dbReference type="SAM" id="Phobius"/>
    </source>
</evidence>
<dbReference type="Proteomes" id="UP000515131">
    <property type="component" value="Unplaced"/>
</dbReference>
<comment type="similarity">
    <text evidence="3">In the C-terminal section; belongs to the peptidyl-alpha-hydroxyglycine alpha-amidating lyase family.</text>
</comment>
<evidence type="ECO:0000256" key="6">
    <source>
        <dbReference type="ARBA" id="ARBA00022723"/>
    </source>
</evidence>
<evidence type="ECO:0000256" key="30">
    <source>
        <dbReference type="ARBA" id="ARBA00051649"/>
    </source>
</evidence>
<dbReference type="GO" id="GO:0031418">
    <property type="term" value="F:L-ascorbic acid binding"/>
    <property type="evidence" value="ECO:0007669"/>
    <property type="project" value="UniProtKB-KW"/>
</dbReference>
<dbReference type="GO" id="GO:0004504">
    <property type="term" value="F:peptidylglycine monooxygenase activity"/>
    <property type="evidence" value="ECO:0007669"/>
    <property type="project" value="UniProtKB-EC"/>
</dbReference>
<feature type="binding site" evidence="36">
    <location>
        <position position="102"/>
    </location>
    <ligand>
        <name>Cu(2+)</name>
        <dbReference type="ChEBI" id="CHEBI:29036"/>
        <label>1</label>
        <note>catalytic</note>
    </ligand>
</feature>
<evidence type="ECO:0000256" key="35">
    <source>
        <dbReference type="PIRSR" id="PIRSR600720-1"/>
    </source>
</evidence>
<protein>
    <submittedName>
        <fullName evidence="46">Peptidyl-glycine alpha-amidating monooxygenase isoform X7</fullName>
    </submittedName>
</protein>
<comment type="catalytic activity">
    <reaction evidence="23">
        <text>N-tetradecanoylglycine + 2 L-ascorbate + O2 = N-tetradecanoyl-(2S)-hydroxyglycine + 2 monodehydro-L-ascorbate radical + H2O</text>
        <dbReference type="Rhea" id="RHEA:58544"/>
        <dbReference type="ChEBI" id="CHEBI:15377"/>
        <dbReference type="ChEBI" id="CHEBI:15379"/>
        <dbReference type="ChEBI" id="CHEBI:38290"/>
        <dbReference type="ChEBI" id="CHEBI:59513"/>
        <dbReference type="ChEBI" id="CHEBI:86500"/>
        <dbReference type="ChEBI" id="CHEBI:142694"/>
    </reaction>
</comment>
<evidence type="ECO:0000256" key="18">
    <source>
        <dbReference type="ARBA" id="ARBA00023239"/>
    </source>
</evidence>
<dbReference type="FunFam" id="2.60.120.230:FF:000002">
    <property type="entry name" value="Peptidyl-glycine alpha-amidating monooxygenase B"/>
    <property type="match status" value="1"/>
</dbReference>
<evidence type="ECO:0000259" key="44">
    <source>
        <dbReference type="Pfam" id="PF03712"/>
    </source>
</evidence>
<feature type="binding site" evidence="36">
    <location>
        <position position="474"/>
    </location>
    <ligand>
        <name>Zn(2+)</name>
        <dbReference type="ChEBI" id="CHEBI:29105"/>
        <note>catalytic</note>
    </ligand>
</feature>
<dbReference type="Pfam" id="PF01436">
    <property type="entry name" value="NHL"/>
    <property type="match status" value="4"/>
</dbReference>
<feature type="region of interest" description="Disordered" evidence="40">
    <location>
        <begin position="361"/>
        <end position="380"/>
    </location>
</feature>
<feature type="binding site" evidence="36">
    <location>
        <position position="676"/>
    </location>
    <ligand>
        <name>Ca(2+)</name>
        <dbReference type="ChEBI" id="CHEBI:29108"/>
        <note>structural</note>
    </ligand>
</feature>
<evidence type="ECO:0000256" key="13">
    <source>
        <dbReference type="ARBA" id="ARBA00023008"/>
    </source>
</evidence>
<proteinExistence type="inferred from homology"/>
<dbReference type="InterPro" id="IPR000323">
    <property type="entry name" value="Cu2_ascorb_mOase_N"/>
</dbReference>
<evidence type="ECO:0000256" key="23">
    <source>
        <dbReference type="ARBA" id="ARBA00050384"/>
    </source>
</evidence>
<comment type="catalytic activity">
    <reaction evidence="31">
        <text>N-octanoyl-(2S)-hydroxyglycine = octanamide + glyoxylate</text>
        <dbReference type="Rhea" id="RHEA:58616"/>
        <dbReference type="ChEBI" id="CHEBI:36655"/>
        <dbReference type="ChEBI" id="CHEBI:142682"/>
        <dbReference type="ChEBI" id="CHEBI:142691"/>
    </reaction>
</comment>
<evidence type="ECO:0000313" key="45">
    <source>
        <dbReference type="Proteomes" id="UP000515131"/>
    </source>
</evidence>
<comment type="catalytic activity">
    <reaction evidence="27">
        <text>N-(9Z-octadecenoyl)-(2S)-hydroxyglycine = (9Z)-octadecenamide + glyoxylate</text>
        <dbReference type="Rhea" id="RHEA:58636"/>
        <dbReference type="ChEBI" id="CHEBI:36655"/>
        <dbReference type="ChEBI" id="CHEBI:116314"/>
        <dbReference type="ChEBI" id="CHEBI:142696"/>
    </reaction>
</comment>
<keyword evidence="19" id="KW-0511">Multifunctional enzyme</keyword>
<dbReference type="FunFam" id="2.60.120.310:FF:000001">
    <property type="entry name" value="peptidyl-glycine alpha-amidating monooxygenase isoform X1"/>
    <property type="match status" value="1"/>
</dbReference>
<feature type="binding site" evidence="36">
    <location>
        <position position="239"/>
    </location>
    <ligand>
        <name>Cu(2+)</name>
        <dbReference type="ChEBI" id="CHEBI:29036"/>
        <label>1</label>
        <note>catalytic</note>
    </ligand>
</feature>
<dbReference type="InterPro" id="IPR014783">
    <property type="entry name" value="Cu2_ascorb_mOase_CS-2"/>
</dbReference>
<evidence type="ECO:0000256" key="12">
    <source>
        <dbReference type="ARBA" id="ARBA00023002"/>
    </source>
</evidence>
<feature type="disulfide bond" evidence="37">
    <location>
        <begin position="523"/>
        <end position="544"/>
    </location>
</feature>
<feature type="domain" description="Copper type II ascorbate-dependent monooxygenase C-terminal" evidence="44">
    <location>
        <begin position="196"/>
        <end position="340"/>
    </location>
</feature>
<feature type="binding site" evidence="36">
    <location>
        <position position="476"/>
    </location>
    <ligand>
        <name>Ca(2+)</name>
        <dbReference type="ChEBI" id="CHEBI:29108"/>
        <note>structural</note>
    </ligand>
</feature>
<comment type="catalytic activity">
    <reaction evidence="21">
        <text>a [peptide]-C-terminal glycine + 2 L-ascorbate + O2 = a [peptide]-C-terminal (2S)-2-hydroxyglycine + 2 monodehydro-L-ascorbate radical + H2O</text>
        <dbReference type="Rhea" id="RHEA:21452"/>
        <dbReference type="Rhea" id="RHEA-COMP:13486"/>
        <dbReference type="Rhea" id="RHEA-COMP:15321"/>
        <dbReference type="ChEBI" id="CHEBI:15377"/>
        <dbReference type="ChEBI" id="CHEBI:15379"/>
        <dbReference type="ChEBI" id="CHEBI:38290"/>
        <dbReference type="ChEBI" id="CHEBI:59513"/>
        <dbReference type="ChEBI" id="CHEBI:137000"/>
        <dbReference type="ChEBI" id="CHEBI:142768"/>
        <dbReference type="EC" id="1.14.17.3"/>
    </reaction>
</comment>
<dbReference type="InterPro" id="IPR014784">
    <property type="entry name" value="Cu2_ascorb_mOase-like_C"/>
</dbReference>
<comment type="catalytic activity">
    <reaction evidence="25">
        <text>N-tetradecanoyl-(2S)-hydroxyglycine = tetradecamide + glyoxylate</text>
        <dbReference type="Rhea" id="RHEA:58632"/>
        <dbReference type="ChEBI" id="CHEBI:36655"/>
        <dbReference type="ChEBI" id="CHEBI:137125"/>
        <dbReference type="ChEBI" id="CHEBI:142694"/>
    </reaction>
</comment>
<feature type="binding site" evidence="36">
    <location>
        <position position="103"/>
    </location>
    <ligand>
        <name>Cu(2+)</name>
        <dbReference type="ChEBI" id="CHEBI:29036"/>
        <label>1</label>
        <note>catalytic</note>
    </ligand>
</feature>
<dbReference type="PROSITE" id="PS00085">
    <property type="entry name" value="CU2_MONOOXYGENASE_2"/>
    <property type="match status" value="1"/>
</dbReference>
<feature type="disulfide bond" evidence="37">
    <location>
        <begin position="591"/>
        <end position="602"/>
    </location>
</feature>
<feature type="disulfide bond" evidence="37">
    <location>
        <begin position="288"/>
        <end position="310"/>
    </location>
</feature>
<dbReference type="InterPro" id="IPR036939">
    <property type="entry name" value="Cu2_ascorb_mOase_N_sf"/>
</dbReference>
<keyword evidence="17 38" id="KW-0325">Glycoprotein</keyword>
<feature type="binding site" evidence="35">
    <location>
        <position position="595"/>
    </location>
    <ligand>
        <name>a protein</name>
        <dbReference type="ChEBI" id="CHEBI:16541"/>
    </ligand>
    <ligandPart>
        <name>C-terminal Xaa-(2S)-2-hydroxyglycine residue</name>
        <dbReference type="ChEBI" id="CHEBI:142768"/>
    </ligandPart>
</feature>
<evidence type="ECO:0000256" key="14">
    <source>
        <dbReference type="ARBA" id="ARBA00023033"/>
    </source>
</evidence>
<feature type="binding site" evidence="36">
    <location>
        <position position="579"/>
    </location>
    <ligand>
        <name>Zn(2+)</name>
        <dbReference type="ChEBI" id="CHEBI:29105"/>
        <note>catalytic</note>
    </ligand>
</feature>
<evidence type="ECO:0000256" key="39">
    <source>
        <dbReference type="PROSITE-ProRule" id="PRU00504"/>
    </source>
</evidence>
<evidence type="ECO:0000256" key="42">
    <source>
        <dbReference type="SAM" id="SignalP"/>
    </source>
</evidence>
<dbReference type="InterPro" id="IPR011042">
    <property type="entry name" value="6-blade_b-propeller_TolB-like"/>
</dbReference>
<comment type="subunit">
    <text evidence="34">Monomer. Interacts with RASSF9.</text>
</comment>
<feature type="compositionally biased region" description="Acidic residues" evidence="40">
    <location>
        <begin position="842"/>
        <end position="855"/>
    </location>
</feature>
<feature type="repeat" description="NHL" evidence="39">
    <location>
        <begin position="459"/>
        <end position="500"/>
    </location>
</feature>
<dbReference type="SUPFAM" id="SSF63829">
    <property type="entry name" value="Calcium-dependent phosphotriesterase"/>
    <property type="match status" value="1"/>
</dbReference>
<keyword evidence="12" id="KW-0560">Oxidoreductase</keyword>
<comment type="catalytic activity">
    <reaction evidence="32">
        <text>N-(9Z-octadecenoyl)glycine + 2 L-ascorbate + O2 = N-(9Z-octadecenoyl)-(2S)-hydroxyglycine + 2 monodehydro-L-ascorbate radical + H2O</text>
        <dbReference type="Rhea" id="RHEA:58600"/>
        <dbReference type="ChEBI" id="CHEBI:15377"/>
        <dbReference type="ChEBI" id="CHEBI:15379"/>
        <dbReference type="ChEBI" id="CHEBI:38290"/>
        <dbReference type="ChEBI" id="CHEBI:59513"/>
        <dbReference type="ChEBI" id="CHEBI:133992"/>
        <dbReference type="ChEBI" id="CHEBI:142696"/>
    </reaction>
</comment>
<dbReference type="SUPFAM" id="SSF49742">
    <property type="entry name" value="PHM/PNGase F"/>
    <property type="match status" value="2"/>
</dbReference>
<dbReference type="Pfam" id="PF01082">
    <property type="entry name" value="Cu2_monooxygen"/>
    <property type="match status" value="1"/>
</dbReference>
<feature type="binding site" evidence="36">
    <location>
        <position position="675"/>
    </location>
    <ligand>
        <name>Zn(2+)</name>
        <dbReference type="ChEBI" id="CHEBI:29105"/>
        <note>catalytic</note>
    </ligand>
</feature>
<keyword evidence="45" id="KW-1185">Reference proteome</keyword>
<reference evidence="46" key="1">
    <citation type="submission" date="2025-08" db="UniProtKB">
        <authorList>
            <consortium name="RefSeq"/>
        </authorList>
    </citation>
    <scope>IDENTIFICATION</scope>
    <source>
        <tissue evidence="46">Blood</tissue>
    </source>
</reference>
<feature type="chain" id="PRO_5028387074" evidence="42">
    <location>
        <begin position="21"/>
        <end position="867"/>
    </location>
</feature>
<comment type="catalytic activity">
    <reaction evidence="26">
        <text>N-dodecanoyl-(2S)-hydroxyglycine = dodecanamide + glyoxylate</text>
        <dbReference type="Rhea" id="RHEA:58624"/>
        <dbReference type="ChEBI" id="CHEBI:34726"/>
        <dbReference type="ChEBI" id="CHEBI:36655"/>
        <dbReference type="ChEBI" id="CHEBI:142693"/>
    </reaction>
</comment>
<evidence type="ECO:0000256" key="22">
    <source>
        <dbReference type="ARBA" id="ARBA00050178"/>
    </source>
</evidence>
<comment type="catalytic activity">
    <reaction evidence="33">
        <text>N-decanoyl-(2S)-hydroxyglycine = decanamide + glyoxylate</text>
        <dbReference type="Rhea" id="RHEA:58620"/>
        <dbReference type="ChEBI" id="CHEBI:36655"/>
        <dbReference type="ChEBI" id="CHEBI:38833"/>
        <dbReference type="ChEBI" id="CHEBI:142692"/>
    </reaction>
</comment>
<comment type="cofactor">
    <cofactor evidence="36">
        <name>Cu(2+)</name>
        <dbReference type="ChEBI" id="CHEBI:29036"/>
    </cofactor>
    <text evidence="36">Binds 2 Cu(2+) ions per subunit.</text>
</comment>
<evidence type="ECO:0000256" key="5">
    <source>
        <dbReference type="ARBA" id="ARBA00022692"/>
    </source>
</evidence>
<evidence type="ECO:0000256" key="17">
    <source>
        <dbReference type="ARBA" id="ARBA00023180"/>
    </source>
</evidence>
<feature type="binding site" evidence="36">
    <location>
        <position position="167"/>
    </location>
    <ligand>
        <name>Cu(2+)</name>
        <dbReference type="ChEBI" id="CHEBI:29036"/>
        <label>1</label>
        <note>catalytic</note>
    </ligand>
</feature>
<dbReference type="InterPro" id="IPR000720">
    <property type="entry name" value="PHM/PAL"/>
</dbReference>
<evidence type="ECO:0000256" key="26">
    <source>
        <dbReference type="ARBA" id="ARBA00050949"/>
    </source>
</evidence>
<feature type="transmembrane region" description="Helical" evidence="41">
    <location>
        <begin position="754"/>
        <end position="779"/>
    </location>
</feature>
<evidence type="ECO:0000256" key="19">
    <source>
        <dbReference type="ARBA" id="ARBA00023268"/>
    </source>
</evidence>
<evidence type="ECO:0000256" key="36">
    <source>
        <dbReference type="PIRSR" id="PIRSR600720-2"/>
    </source>
</evidence>
<evidence type="ECO:0000256" key="11">
    <source>
        <dbReference type="ARBA" id="ARBA00022989"/>
    </source>
</evidence>
<keyword evidence="8" id="KW-0677">Repeat</keyword>
<keyword evidence="15 41" id="KW-0472">Membrane</keyword>
<keyword evidence="5 41" id="KW-0812">Transmembrane</keyword>
<feature type="binding site" evidence="35">
    <location>
        <position position="543"/>
    </location>
    <ligand>
        <name>a protein</name>
        <dbReference type="ChEBI" id="CHEBI:16541"/>
    </ligand>
    <ligandPart>
        <name>C-terminal Xaa-(2S)-2-hydroxyglycine residue</name>
        <dbReference type="ChEBI" id="CHEBI:142768"/>
    </ligandPart>
</feature>
<evidence type="ECO:0000259" key="43">
    <source>
        <dbReference type="Pfam" id="PF01082"/>
    </source>
</evidence>
<evidence type="ECO:0000256" key="8">
    <source>
        <dbReference type="ARBA" id="ARBA00022737"/>
    </source>
</evidence>
<dbReference type="PANTHER" id="PTHR10680:SF14">
    <property type="entry name" value="PEPTIDYL-GLYCINE ALPHA-AMIDATING MONOOXYGENASE"/>
    <property type="match status" value="1"/>
</dbReference>
<evidence type="ECO:0000256" key="3">
    <source>
        <dbReference type="ARBA" id="ARBA00006026"/>
    </source>
</evidence>
<evidence type="ECO:0000256" key="20">
    <source>
        <dbReference type="ARBA" id="ARBA00023329"/>
    </source>
</evidence>
<comment type="catalytic activity">
    <reaction evidence="22">
        <text>N-(9Z,12Z,15Z)-octadecatrienoyl-(2S)-hydroxyglycine = (9Z,12Z,15Z)-octadecatrienamide + glyoxylate</text>
        <dbReference type="Rhea" id="RHEA:58644"/>
        <dbReference type="ChEBI" id="CHEBI:36655"/>
        <dbReference type="ChEBI" id="CHEBI:142684"/>
        <dbReference type="ChEBI" id="CHEBI:142697"/>
    </reaction>
</comment>
<dbReference type="Gene3D" id="2.120.10.30">
    <property type="entry name" value="TolB, C-terminal domain"/>
    <property type="match status" value="1"/>
</dbReference>
<keyword evidence="13 36" id="KW-0186">Copper</keyword>
<dbReference type="GO" id="GO:0030658">
    <property type="term" value="C:transport vesicle membrane"/>
    <property type="evidence" value="ECO:0007669"/>
    <property type="project" value="UniProtKB-SubCell"/>
</dbReference>
<feature type="domain" description="Copper type II ascorbate-dependent monooxygenase N-terminal" evidence="43">
    <location>
        <begin position="60"/>
        <end position="171"/>
    </location>
</feature>
<evidence type="ECO:0000256" key="15">
    <source>
        <dbReference type="ARBA" id="ARBA00023136"/>
    </source>
</evidence>
<comment type="catalytic activity">
    <reaction evidence="1">
        <text>a [peptide]-C-terminal (2S)-2-hydroxyglycine = a [peptide]-C-terminal amide + glyoxylate</text>
        <dbReference type="Rhea" id="RHEA:20924"/>
        <dbReference type="Rhea" id="RHEA-COMP:13485"/>
        <dbReference type="Rhea" id="RHEA-COMP:15321"/>
        <dbReference type="ChEBI" id="CHEBI:36655"/>
        <dbReference type="ChEBI" id="CHEBI:137001"/>
        <dbReference type="ChEBI" id="CHEBI:142768"/>
        <dbReference type="EC" id="4.3.2.5"/>
    </reaction>
</comment>
<feature type="disulfide bond" evidence="37">
    <location>
        <begin position="76"/>
        <end position="121"/>
    </location>
</feature>
<feature type="binding site" evidence="36">
    <location>
        <position position="409"/>
    </location>
    <ligand>
        <name>Ca(2+)</name>
        <dbReference type="ChEBI" id="CHEBI:29108"/>
        <note>structural</note>
    </ligand>
</feature>
<keyword evidence="18" id="KW-0456">Lyase</keyword>
<evidence type="ECO:0000256" key="7">
    <source>
        <dbReference type="ARBA" id="ARBA00022729"/>
    </source>
</evidence>
<feature type="disulfide bond" evidence="37">
    <location>
        <begin position="109"/>
        <end position="126"/>
    </location>
</feature>
<feature type="repeat" description="NHL" evidence="39">
    <location>
        <begin position="509"/>
        <end position="554"/>
    </location>
</feature>
<dbReference type="AlphaFoldDB" id="A0A6P6HU08"/>
<dbReference type="GeneID" id="112860269"/>
<feature type="disulfide bond" evidence="37">
    <location>
        <begin position="42"/>
        <end position="181"/>
    </location>
</feature>
<feature type="disulfide bond" evidence="37">
    <location>
        <begin position="222"/>
        <end position="329"/>
    </location>
</feature>
<comment type="catalytic activity">
    <reaction evidence="30">
        <text>N-octanoylglycine + 2 L-ascorbate + O2 = N-octanoyl-(2S)-hydroxyglycine + 2 monodehydro-L-ascorbate radical + H2O</text>
        <dbReference type="Rhea" id="RHEA:58612"/>
        <dbReference type="ChEBI" id="CHEBI:15377"/>
        <dbReference type="ChEBI" id="CHEBI:15379"/>
        <dbReference type="ChEBI" id="CHEBI:38290"/>
        <dbReference type="ChEBI" id="CHEBI:59513"/>
        <dbReference type="ChEBI" id="CHEBI:142681"/>
        <dbReference type="ChEBI" id="CHEBI:142691"/>
    </reaction>
</comment>
<feature type="region of interest" description="Disordered" evidence="40">
    <location>
        <begin position="830"/>
        <end position="867"/>
    </location>
</feature>
<dbReference type="InterPro" id="IPR008977">
    <property type="entry name" value="PHM/PNGase_F_dom_sf"/>
</dbReference>
<evidence type="ECO:0000256" key="33">
    <source>
        <dbReference type="ARBA" id="ARBA00052836"/>
    </source>
</evidence>
<dbReference type="InterPro" id="IPR001258">
    <property type="entry name" value="NHL_repeat"/>
</dbReference>
<dbReference type="PANTHER" id="PTHR10680">
    <property type="entry name" value="PEPTIDYL-GLYCINE ALPHA-AMIDATING MONOOXYGENASE"/>
    <property type="match status" value="1"/>
</dbReference>
<feature type="binding site" evidence="36">
    <location>
        <position position="237"/>
    </location>
    <ligand>
        <name>Cu(2+)</name>
        <dbReference type="ChEBI" id="CHEBI:29036"/>
        <label>1</label>
        <note>catalytic</note>
    </ligand>
</feature>
<keyword evidence="9 36" id="KW-0862">Zinc</keyword>
<dbReference type="InterPro" id="IPR020611">
    <property type="entry name" value="Cu2_ascorb_mOase_CS-1"/>
</dbReference>
<feature type="binding site" evidence="35">
    <location>
        <position position="422"/>
    </location>
    <ligand>
        <name>a protein</name>
        <dbReference type="ChEBI" id="CHEBI:16541"/>
    </ligand>
    <ligandPart>
        <name>C-terminal Xaa-(2S)-2-hydroxyglycine residue</name>
        <dbReference type="ChEBI" id="CHEBI:142768"/>
    </ligandPart>
</feature>
<comment type="catalytic activity">
    <reaction evidence="28">
        <text>N-decanoylglycine + 2 L-ascorbate + O2 = N-decanoyl-(2S)-hydroxyglycine + 2 monodehydro-L-ascorbate radical + H2O</text>
        <dbReference type="Rhea" id="RHEA:58608"/>
        <dbReference type="ChEBI" id="CHEBI:15377"/>
        <dbReference type="ChEBI" id="CHEBI:15379"/>
        <dbReference type="ChEBI" id="CHEBI:38290"/>
        <dbReference type="ChEBI" id="CHEBI:59513"/>
        <dbReference type="ChEBI" id="CHEBI:142680"/>
        <dbReference type="ChEBI" id="CHEBI:142692"/>
    </reaction>
</comment>
<evidence type="ECO:0000256" key="38">
    <source>
        <dbReference type="PIRSR" id="PIRSR600720-4"/>
    </source>
</evidence>
<dbReference type="PROSITE" id="PS51125">
    <property type="entry name" value="NHL"/>
    <property type="match status" value="4"/>
</dbReference>
<evidence type="ECO:0000256" key="25">
    <source>
        <dbReference type="ARBA" id="ARBA00050684"/>
    </source>
</evidence>
<evidence type="ECO:0000256" key="9">
    <source>
        <dbReference type="ARBA" id="ARBA00022833"/>
    </source>
</evidence>
<evidence type="ECO:0000256" key="16">
    <source>
        <dbReference type="ARBA" id="ARBA00023157"/>
    </source>
</evidence>
<evidence type="ECO:0000313" key="46">
    <source>
        <dbReference type="RefSeq" id="XP_025779317.1"/>
    </source>
</evidence>
<sequence length="867" mass="96173">MAGVLSLLALLLVFPSSCLGFRSPLSVFKRFKESTRSFSNECLGTTRPVIPIDSSDFALDVHMPGVTPKQSDTYFCMSMRLPVDEEAFVIDFKPRASMDTVHHMLLFGCNMPSSTGSYWFCDEGTCTDKANILYAWARNAPPTRLPKGVGFRVGGETGSKYFVLQVHYGDISAFRDNHKDCSGVSLHLTRLPQPLIAGMYLMMSVDTVIPPGEKVVNSDISCHYKKYPMHVFAYRVHTHHLGKVVSGYRVRNGQWTLIGRQSPQLPQAFYPVEHPVDVSFGDILAARCVFTGEGRTEATHIGGTSSDEMCNLYIMYYMEARHAVSFMTCTQNVAPDVFRTIPPEASIPIPVQSDMVMMHGHHKETENKDKTSLQQQPKGEEEVLEQDFHVEESLDWPGVYLLPGQVSGVALDPKNNLVIFHRGDHVWDGNSFDSMFVYQQRGLGPIEEDTILVIDPNNAAVLQSSGKNLFYLPHGLSIDKDGNYWVTDVALHQVFKLDPNSKGGPLLILGRSMQPGSDQNHFCQPTDVAVDPDTGTIYVSDGYCNSRIVQFSPTGTFITQWGEESSGSNPKPGQFRVPHSLALVPHLGQLCVADRENGRIQCFKTDTKEFVREIKHASFGRNVFAISYIPGLLFAVNGKPYFGDQEPVQGFVLNFSSGEIMDVFKPVRKHFDMPHDIAASEDGTVYVGDAHTNTVWKFTLTEKMEHRSVKKAGIEVQEIKESEAVVENKMENKPASTELQKMQEKQKLIKEPGFGVPIVLITTLLVIPVVVLLAIALFIRWKKSKAFGADSEHKLEASSGRVLGRLRGKGSGGLNLGNFFASRKGYSRKGFDRLSTEGSDLEKEEDDGSESEEEYSAPLPAPSPSSS</sequence>
<evidence type="ECO:0000256" key="4">
    <source>
        <dbReference type="ARBA" id="ARBA00010263"/>
    </source>
</evidence>
<dbReference type="CDD" id="cd14958">
    <property type="entry name" value="NHL_PAL_like"/>
    <property type="match status" value="1"/>
</dbReference>
<comment type="cofactor">
    <cofactor evidence="36">
        <name>Zn(2+)</name>
        <dbReference type="ChEBI" id="CHEBI:29105"/>
    </cofactor>
    <text evidence="36">Binds one Zn(2+) ion per subunit.</text>
</comment>
<dbReference type="InterPro" id="IPR024548">
    <property type="entry name" value="Cu2_monoox_C"/>
</dbReference>
<evidence type="ECO:0000256" key="28">
    <source>
        <dbReference type="ARBA" id="ARBA00051560"/>
    </source>
</evidence>
<keyword evidence="20" id="KW-0968">Cytoplasmic vesicle</keyword>
<dbReference type="Gene3D" id="2.60.120.310">
    <property type="entry name" value="Copper type II, ascorbate-dependent monooxygenase, N-terminal domain"/>
    <property type="match status" value="1"/>
</dbReference>
<evidence type="ECO:0000256" key="34">
    <source>
        <dbReference type="ARBA" id="ARBA00064777"/>
    </source>
</evidence>